<evidence type="ECO:0000256" key="12">
    <source>
        <dbReference type="SAM" id="Phobius"/>
    </source>
</evidence>
<reference evidence="15 16" key="1">
    <citation type="submission" date="2020-02" db="EMBL/GenBank/DDBJ databases">
        <title>Whole-genome analyses of novel actinobacteria.</title>
        <authorList>
            <person name="Sahin N."/>
        </authorList>
    </citation>
    <scope>NUCLEOTIDE SEQUENCE [LARGE SCALE GENOMIC DNA]</scope>
    <source>
        <strain evidence="15 16">A7024</strain>
    </source>
</reference>
<dbReference type="Proteomes" id="UP000481583">
    <property type="component" value="Unassembled WGS sequence"/>
</dbReference>
<feature type="transmembrane region" description="Helical" evidence="12">
    <location>
        <begin position="105"/>
        <end position="124"/>
    </location>
</feature>
<dbReference type="InterPro" id="IPR027383">
    <property type="entry name" value="Znf_put"/>
</dbReference>
<evidence type="ECO:0000256" key="7">
    <source>
        <dbReference type="ARBA" id="ARBA00023136"/>
    </source>
</evidence>
<feature type="region of interest" description="Disordered" evidence="11">
    <location>
        <begin position="73"/>
        <end position="97"/>
    </location>
</feature>
<evidence type="ECO:0000256" key="10">
    <source>
        <dbReference type="ARBA" id="ARBA00030803"/>
    </source>
</evidence>
<dbReference type="Gene3D" id="1.10.10.1320">
    <property type="entry name" value="Anti-sigma factor, zinc-finger domain"/>
    <property type="match status" value="1"/>
</dbReference>
<dbReference type="GO" id="GO:0005886">
    <property type="term" value="C:plasma membrane"/>
    <property type="evidence" value="ECO:0007669"/>
    <property type="project" value="UniProtKB-SubCell"/>
</dbReference>
<evidence type="ECO:0000256" key="6">
    <source>
        <dbReference type="ARBA" id="ARBA00023015"/>
    </source>
</evidence>
<evidence type="ECO:0000256" key="4">
    <source>
        <dbReference type="ARBA" id="ARBA00022692"/>
    </source>
</evidence>
<evidence type="ECO:0000259" key="14">
    <source>
        <dbReference type="Pfam" id="PF13490"/>
    </source>
</evidence>
<accession>A0A6G4UAK8</accession>
<organism evidence="15 16">
    <name type="scientific">Streptomyces coryli</name>
    <dbReference type="NCBI Taxonomy" id="1128680"/>
    <lineage>
        <taxon>Bacteria</taxon>
        <taxon>Bacillati</taxon>
        <taxon>Actinomycetota</taxon>
        <taxon>Actinomycetes</taxon>
        <taxon>Kitasatosporales</taxon>
        <taxon>Streptomycetaceae</taxon>
        <taxon>Streptomyces</taxon>
    </lineage>
</organism>
<gene>
    <name evidence="15" type="ORF">G5C51_33155</name>
</gene>
<feature type="domain" description="Anti-sigma K factor RskA C-terminal" evidence="13">
    <location>
        <begin position="108"/>
        <end position="247"/>
    </location>
</feature>
<sequence length="255" mass="26305">MLRRHHRSLGAPYALNALPPKEQRRVERHLAGCDNCRGRVAALTADTTRLGEAVAAVPPPELRSRVLTAVRTMEQERPEPAAPARKPGPAAGPASAGRPAWGLRLAVAGAALALVAAALLGVQLTRVTGDLDAERTRAQAVEQVLGAPDATAATTTGDGGEVLGAVVSRDLGQAVVTVSGFPAPGPGRDYQLWAMADRPDGAVRSAGLLPDDADRSVLTRALGPQVKYFAVTSEPAGGSRQPTTKPVAQLPLPAS</sequence>
<dbReference type="RefSeq" id="WP_165242941.1">
    <property type="nucleotide sequence ID" value="NZ_JAAKZV010000226.1"/>
</dbReference>
<dbReference type="GO" id="GO:0006417">
    <property type="term" value="P:regulation of translation"/>
    <property type="evidence" value="ECO:0007669"/>
    <property type="project" value="TreeGrafter"/>
</dbReference>
<dbReference type="PANTHER" id="PTHR37461:SF1">
    <property type="entry name" value="ANTI-SIGMA-K FACTOR RSKA"/>
    <property type="match status" value="1"/>
</dbReference>
<name>A0A6G4UAK8_9ACTN</name>
<dbReference type="InterPro" id="IPR018764">
    <property type="entry name" value="RskA_C"/>
</dbReference>
<evidence type="ECO:0000313" key="16">
    <source>
        <dbReference type="Proteomes" id="UP000481583"/>
    </source>
</evidence>
<keyword evidence="7 12" id="KW-0472">Membrane</keyword>
<dbReference type="GO" id="GO:0016989">
    <property type="term" value="F:sigma factor antagonist activity"/>
    <property type="evidence" value="ECO:0007669"/>
    <property type="project" value="TreeGrafter"/>
</dbReference>
<feature type="compositionally biased region" description="Low complexity" evidence="11">
    <location>
        <begin position="82"/>
        <end position="97"/>
    </location>
</feature>
<dbReference type="Pfam" id="PF13490">
    <property type="entry name" value="zf-HC2"/>
    <property type="match status" value="1"/>
</dbReference>
<evidence type="ECO:0000256" key="3">
    <source>
        <dbReference type="ARBA" id="ARBA00022475"/>
    </source>
</evidence>
<evidence type="ECO:0000256" key="8">
    <source>
        <dbReference type="ARBA" id="ARBA00023163"/>
    </source>
</evidence>
<evidence type="ECO:0000256" key="5">
    <source>
        <dbReference type="ARBA" id="ARBA00022989"/>
    </source>
</evidence>
<dbReference type="PANTHER" id="PTHR37461">
    <property type="entry name" value="ANTI-SIGMA-K FACTOR RSKA"/>
    <property type="match status" value="1"/>
</dbReference>
<keyword evidence="6" id="KW-0805">Transcription regulation</keyword>
<keyword evidence="3" id="KW-1003">Cell membrane</keyword>
<feature type="region of interest" description="Disordered" evidence="11">
    <location>
        <begin position="233"/>
        <end position="255"/>
    </location>
</feature>
<keyword evidence="8" id="KW-0804">Transcription</keyword>
<keyword evidence="16" id="KW-1185">Reference proteome</keyword>
<comment type="caution">
    <text evidence="15">The sequence shown here is derived from an EMBL/GenBank/DDBJ whole genome shotgun (WGS) entry which is preliminary data.</text>
</comment>
<dbReference type="EMBL" id="JAAKZV010000226">
    <property type="protein sequence ID" value="NGN68726.1"/>
    <property type="molecule type" value="Genomic_DNA"/>
</dbReference>
<evidence type="ECO:0000256" key="11">
    <source>
        <dbReference type="SAM" id="MobiDB-lite"/>
    </source>
</evidence>
<evidence type="ECO:0000256" key="2">
    <source>
        <dbReference type="ARBA" id="ARBA00004236"/>
    </source>
</evidence>
<evidence type="ECO:0000256" key="1">
    <source>
        <dbReference type="ARBA" id="ARBA00004167"/>
    </source>
</evidence>
<feature type="domain" description="Putative zinc-finger" evidence="14">
    <location>
        <begin position="13"/>
        <end position="37"/>
    </location>
</feature>
<keyword evidence="5 12" id="KW-1133">Transmembrane helix</keyword>
<keyword evidence="4 12" id="KW-0812">Transmembrane</keyword>
<evidence type="ECO:0000256" key="9">
    <source>
        <dbReference type="ARBA" id="ARBA00029829"/>
    </source>
</evidence>
<dbReference type="Pfam" id="PF10099">
    <property type="entry name" value="RskA_C"/>
    <property type="match status" value="1"/>
</dbReference>
<protein>
    <recommendedName>
        <fullName evidence="10">Regulator of SigK</fullName>
    </recommendedName>
    <alternativeName>
        <fullName evidence="9">Sigma-K anti-sigma factor RskA</fullName>
    </alternativeName>
</protein>
<evidence type="ECO:0000313" key="15">
    <source>
        <dbReference type="EMBL" id="NGN68726.1"/>
    </source>
</evidence>
<dbReference type="InterPro" id="IPR041916">
    <property type="entry name" value="Anti_sigma_zinc_sf"/>
</dbReference>
<proteinExistence type="predicted"/>
<comment type="subcellular location">
    <subcellularLocation>
        <location evidence="2">Cell membrane</location>
    </subcellularLocation>
    <subcellularLocation>
        <location evidence="1">Membrane</location>
        <topology evidence="1">Single-pass membrane protein</topology>
    </subcellularLocation>
</comment>
<dbReference type="AlphaFoldDB" id="A0A6G4UAK8"/>
<evidence type="ECO:0000259" key="13">
    <source>
        <dbReference type="Pfam" id="PF10099"/>
    </source>
</evidence>
<dbReference type="InterPro" id="IPR051474">
    <property type="entry name" value="Anti-sigma-K/W_factor"/>
</dbReference>